<sequence length="122" mass="13702">MLPDLPPAPKPSRWPQCLGRSHRVLDETGNGRHDWAGALAAWHSRTPAWVLLRLATFAANGTSTQHDVASARLDTDPQDIYPRACLVACCRYFRSVLSTRIRVSRRHQDRVAPPSPHCARRT</sequence>
<accession>M2NJT2</accession>
<dbReference type="KEGG" id="bcom:BAUCODRAFT_346232"/>
<dbReference type="AlphaFoldDB" id="M2NJT2"/>
<name>M2NJT2_BAUPA</name>
<evidence type="ECO:0000313" key="1">
    <source>
        <dbReference type="EMBL" id="EMC99679.1"/>
    </source>
</evidence>
<dbReference type="GeneID" id="19112467"/>
<dbReference type="RefSeq" id="XP_007673276.1">
    <property type="nucleotide sequence ID" value="XM_007675086.1"/>
</dbReference>
<keyword evidence="2" id="KW-1185">Reference proteome</keyword>
<organism evidence="1 2">
    <name type="scientific">Baudoinia panamericana (strain UAMH 10762)</name>
    <name type="common">Angels' share fungus</name>
    <name type="synonym">Baudoinia compniacensis (strain UAMH 10762)</name>
    <dbReference type="NCBI Taxonomy" id="717646"/>
    <lineage>
        <taxon>Eukaryota</taxon>
        <taxon>Fungi</taxon>
        <taxon>Dikarya</taxon>
        <taxon>Ascomycota</taxon>
        <taxon>Pezizomycotina</taxon>
        <taxon>Dothideomycetes</taxon>
        <taxon>Dothideomycetidae</taxon>
        <taxon>Mycosphaerellales</taxon>
        <taxon>Teratosphaeriaceae</taxon>
        <taxon>Baudoinia</taxon>
    </lineage>
</organism>
<reference evidence="1 2" key="1">
    <citation type="journal article" date="2012" name="PLoS Pathog.">
        <title>Diverse lifestyles and strategies of plant pathogenesis encoded in the genomes of eighteen Dothideomycetes fungi.</title>
        <authorList>
            <person name="Ohm R.A."/>
            <person name="Feau N."/>
            <person name="Henrissat B."/>
            <person name="Schoch C.L."/>
            <person name="Horwitz B.A."/>
            <person name="Barry K.W."/>
            <person name="Condon B.J."/>
            <person name="Copeland A.C."/>
            <person name="Dhillon B."/>
            <person name="Glaser F."/>
            <person name="Hesse C.N."/>
            <person name="Kosti I."/>
            <person name="LaButti K."/>
            <person name="Lindquist E.A."/>
            <person name="Lucas S."/>
            <person name="Salamov A.A."/>
            <person name="Bradshaw R.E."/>
            <person name="Ciuffetti L."/>
            <person name="Hamelin R.C."/>
            <person name="Kema G.H.J."/>
            <person name="Lawrence C."/>
            <person name="Scott J.A."/>
            <person name="Spatafora J.W."/>
            <person name="Turgeon B.G."/>
            <person name="de Wit P.J.G.M."/>
            <person name="Zhong S."/>
            <person name="Goodwin S.B."/>
            <person name="Grigoriev I.V."/>
        </authorList>
    </citation>
    <scope>NUCLEOTIDE SEQUENCE [LARGE SCALE GENOMIC DNA]</scope>
    <source>
        <strain evidence="1 2">UAMH 10762</strain>
    </source>
</reference>
<gene>
    <name evidence="1" type="ORF">BAUCODRAFT_346232</name>
</gene>
<protein>
    <submittedName>
        <fullName evidence="1">Uncharacterized protein</fullName>
    </submittedName>
</protein>
<proteinExistence type="predicted"/>
<evidence type="ECO:0000313" key="2">
    <source>
        <dbReference type="Proteomes" id="UP000011761"/>
    </source>
</evidence>
<dbReference type="HOGENOM" id="CLU_2026281_0_0_1"/>
<dbReference type="Proteomes" id="UP000011761">
    <property type="component" value="Unassembled WGS sequence"/>
</dbReference>
<dbReference type="EMBL" id="KB445551">
    <property type="protein sequence ID" value="EMC99679.1"/>
    <property type="molecule type" value="Genomic_DNA"/>
</dbReference>